<accession>A0A5Q2MGA1</accession>
<evidence type="ECO:0008006" key="5">
    <source>
        <dbReference type="Google" id="ProtNLM"/>
    </source>
</evidence>
<proteinExistence type="predicted"/>
<name>A0A5Q2MGA1_9ACTN</name>
<feature type="region of interest" description="Disordered" evidence="1">
    <location>
        <begin position="200"/>
        <end position="229"/>
    </location>
</feature>
<feature type="chain" id="PRO_5024375084" description="Lipoprotein" evidence="2">
    <location>
        <begin position="26"/>
        <end position="335"/>
    </location>
</feature>
<protein>
    <recommendedName>
        <fullName evidence="5">Lipoprotein</fullName>
    </recommendedName>
</protein>
<evidence type="ECO:0000313" key="4">
    <source>
        <dbReference type="Proteomes" id="UP000392064"/>
    </source>
</evidence>
<dbReference type="KEGG" id="aef:GEV26_12875"/>
<evidence type="ECO:0000256" key="1">
    <source>
        <dbReference type="SAM" id="MobiDB-lite"/>
    </source>
</evidence>
<feature type="compositionally biased region" description="Polar residues" evidence="1">
    <location>
        <begin position="200"/>
        <end position="212"/>
    </location>
</feature>
<keyword evidence="2" id="KW-0732">Signal</keyword>
<reference evidence="3 4" key="1">
    <citation type="submission" date="2019-11" db="EMBL/GenBank/DDBJ databases">
        <authorList>
            <person name="Li J."/>
        </authorList>
    </citation>
    <scope>NUCLEOTIDE SEQUENCE [LARGE SCALE GENOMIC DNA]</scope>
    <source>
        <strain evidence="3 4">MF47</strain>
    </source>
</reference>
<dbReference type="AlphaFoldDB" id="A0A5Q2MGA1"/>
<organism evidence="3 4">
    <name type="scientific">Aeromicrobium yanjiei</name>
    <dbReference type="NCBI Taxonomy" id="2662028"/>
    <lineage>
        <taxon>Bacteria</taxon>
        <taxon>Bacillati</taxon>
        <taxon>Actinomycetota</taxon>
        <taxon>Actinomycetes</taxon>
        <taxon>Propionibacteriales</taxon>
        <taxon>Nocardioidaceae</taxon>
        <taxon>Aeromicrobium</taxon>
    </lineage>
</organism>
<dbReference type="SUPFAM" id="SSF69304">
    <property type="entry name" value="Tricorn protease N-terminal domain"/>
    <property type="match status" value="1"/>
</dbReference>
<dbReference type="EMBL" id="CP045737">
    <property type="protein sequence ID" value="QGG42187.1"/>
    <property type="molecule type" value="Genomic_DNA"/>
</dbReference>
<feature type="signal peptide" evidence="2">
    <location>
        <begin position="1"/>
        <end position="25"/>
    </location>
</feature>
<dbReference type="RefSeq" id="WP_153653628.1">
    <property type="nucleotide sequence ID" value="NZ_CP045737.1"/>
</dbReference>
<evidence type="ECO:0000313" key="3">
    <source>
        <dbReference type="EMBL" id="QGG42187.1"/>
    </source>
</evidence>
<keyword evidence="4" id="KW-1185">Reference proteome</keyword>
<gene>
    <name evidence="3" type="ORF">GEV26_12875</name>
</gene>
<sequence>MRRTLTLLIAALALAACGSSDDSEALDWTAAKDPAGANGGLAWADAQTGEVHLPDGVTLAADRAIRSFVVAGAGAYVVDKDSESLVEVTADGARATGAYVNKGAKASPNGRYLAFIDPKAGPKFEGTTHQLTSVVVDLKTGKEVLRSTRGMGDPEEDDLTNLYESAAYGVLAVSDETAWFSVPDGGVLSVDLASGKVSSIRSSDLSDENNPWATPRLSPPTPGGPANSDRSWAIYHVVKPDPAQSTDPAVTFPHDELESADGSRLVPRADAENWYLKQWVDDTTVAGFANTGLDDPEMVKNTRSSSLLTCTVPGGACDSVPDSEYAILPEPNLLE</sequence>
<dbReference type="Proteomes" id="UP000392064">
    <property type="component" value="Chromosome"/>
</dbReference>
<evidence type="ECO:0000256" key="2">
    <source>
        <dbReference type="SAM" id="SignalP"/>
    </source>
</evidence>
<dbReference type="PROSITE" id="PS51257">
    <property type="entry name" value="PROKAR_LIPOPROTEIN"/>
    <property type="match status" value="1"/>
</dbReference>